<feature type="region of interest" description="Disordered" evidence="1">
    <location>
        <begin position="1"/>
        <end position="83"/>
    </location>
</feature>
<feature type="region of interest" description="Disordered" evidence="1">
    <location>
        <begin position="203"/>
        <end position="240"/>
    </location>
</feature>
<dbReference type="Proteomes" id="UP000664521">
    <property type="component" value="Unassembled WGS sequence"/>
</dbReference>
<name>A0A8H3F8U2_9LECA</name>
<accession>A0A8H3F8U2</accession>
<feature type="compositionally biased region" description="Basic and acidic residues" evidence="1">
    <location>
        <begin position="10"/>
        <end position="19"/>
    </location>
</feature>
<sequence>MGRKKAKISLPDKEGDVGVDKPAPPLAESTPKLRSQSNPPVDLSPAMAATAESTHSYENDPRPTKRQKTGGDGGSISTAPSHIDCSDELETHNAGQDETTAWATTYRLPSEFEHLQARFNFTTMSILSSSKIEQKVRNLISRTQIPGTVDDGTKPDVVVLCAKGGSIAKLVSVVEIAKRAIAAEGGKWFEYISLNGEITNMKDRKPKKKEGGKTLREWEKENSTGGKASGEGQRDVIGSEDPLRVTYKDDEEAAFQTMGRQEIMAYDKNPKKIRMLPQMTTYIARVPIPGLKAFFGSVDSIKPPDLWHFQD</sequence>
<dbReference type="GO" id="GO:0003676">
    <property type="term" value="F:nucleic acid binding"/>
    <property type="evidence" value="ECO:0007669"/>
    <property type="project" value="InterPro"/>
</dbReference>
<reference evidence="3" key="1">
    <citation type="submission" date="2021-03" db="EMBL/GenBank/DDBJ databases">
        <authorList>
            <person name="Tagirdzhanova G."/>
        </authorList>
    </citation>
    <scope>NUCLEOTIDE SEQUENCE</scope>
</reference>
<comment type="caution">
    <text evidence="3">The sequence shown here is derived from an EMBL/GenBank/DDBJ whole genome shotgun (WGS) entry which is preliminary data.</text>
</comment>
<dbReference type="AlphaFoldDB" id="A0A8H3F8U2"/>
<evidence type="ECO:0000313" key="3">
    <source>
        <dbReference type="EMBL" id="CAF9920802.1"/>
    </source>
</evidence>
<evidence type="ECO:0000259" key="2">
    <source>
        <dbReference type="Pfam" id="PF01918"/>
    </source>
</evidence>
<keyword evidence="4" id="KW-1185">Reference proteome</keyword>
<protein>
    <recommendedName>
        <fullName evidence="2">DNA/RNA-binding protein Alba-like domain-containing protein</fullName>
    </recommendedName>
</protein>
<dbReference type="EMBL" id="CAJPDS010000026">
    <property type="protein sequence ID" value="CAF9920802.1"/>
    <property type="molecule type" value="Genomic_DNA"/>
</dbReference>
<feature type="domain" description="DNA/RNA-binding protein Alba-like" evidence="2">
    <location>
        <begin position="123"/>
        <end position="183"/>
    </location>
</feature>
<evidence type="ECO:0000313" key="4">
    <source>
        <dbReference type="Proteomes" id="UP000664521"/>
    </source>
</evidence>
<dbReference type="InterPro" id="IPR002775">
    <property type="entry name" value="DNA/RNA-bd_Alba-like"/>
</dbReference>
<evidence type="ECO:0000256" key="1">
    <source>
        <dbReference type="SAM" id="MobiDB-lite"/>
    </source>
</evidence>
<gene>
    <name evidence="3" type="ORF">HETSPECPRED_004365</name>
</gene>
<organism evidence="3 4">
    <name type="scientific">Heterodermia speciosa</name>
    <dbReference type="NCBI Taxonomy" id="116794"/>
    <lineage>
        <taxon>Eukaryota</taxon>
        <taxon>Fungi</taxon>
        <taxon>Dikarya</taxon>
        <taxon>Ascomycota</taxon>
        <taxon>Pezizomycotina</taxon>
        <taxon>Lecanoromycetes</taxon>
        <taxon>OSLEUM clade</taxon>
        <taxon>Lecanoromycetidae</taxon>
        <taxon>Caliciales</taxon>
        <taxon>Physciaceae</taxon>
        <taxon>Heterodermia</taxon>
    </lineage>
</organism>
<dbReference type="Pfam" id="PF01918">
    <property type="entry name" value="Alba"/>
    <property type="match status" value="1"/>
</dbReference>
<proteinExistence type="predicted"/>
<feature type="compositionally biased region" description="Basic and acidic residues" evidence="1">
    <location>
        <begin position="209"/>
        <end position="222"/>
    </location>
</feature>
<dbReference type="OrthoDB" id="424402at2759"/>